<protein>
    <recommendedName>
        <fullName evidence="1">GPI inositol-deacylase winged helix domain-containing protein</fullName>
    </recommendedName>
</protein>
<reference evidence="2 3" key="1">
    <citation type="journal article" date="2020" name="Genomics">
        <title>Complete, high-quality genomes from long-read metagenomic sequencing of two wolf lichen thalli reveals enigmatic genome architecture.</title>
        <authorList>
            <person name="McKenzie S.K."/>
            <person name="Walston R.F."/>
            <person name="Allen J.L."/>
        </authorList>
    </citation>
    <scope>NUCLEOTIDE SEQUENCE [LARGE SCALE GENOMIC DNA]</scope>
    <source>
        <strain evidence="2">WasteWater1</strain>
    </source>
</reference>
<dbReference type="GeneID" id="59332534"/>
<dbReference type="InterPro" id="IPR036322">
    <property type="entry name" value="WD40_repeat_dom_sf"/>
</dbReference>
<evidence type="ECO:0000313" key="3">
    <source>
        <dbReference type="Proteomes" id="UP000593566"/>
    </source>
</evidence>
<dbReference type="PANTHER" id="PTHR10039">
    <property type="entry name" value="AMELOGENIN"/>
    <property type="match status" value="1"/>
</dbReference>
<dbReference type="AlphaFoldDB" id="A0A8H6CAL7"/>
<dbReference type="Pfam" id="PF22939">
    <property type="entry name" value="WHD_GPIID"/>
    <property type="match status" value="1"/>
</dbReference>
<gene>
    <name evidence="2" type="ORF">HO133_004125</name>
</gene>
<dbReference type="Gene3D" id="2.130.10.10">
    <property type="entry name" value="YVTN repeat-like/Quinoprotein amine dehydrogenase"/>
    <property type="match status" value="1"/>
</dbReference>
<dbReference type="EMBL" id="JACCJB010000019">
    <property type="protein sequence ID" value="KAF6219656.1"/>
    <property type="molecule type" value="Genomic_DNA"/>
</dbReference>
<keyword evidence="3" id="KW-1185">Reference proteome</keyword>
<proteinExistence type="predicted"/>
<dbReference type="SUPFAM" id="SSF50978">
    <property type="entry name" value="WD40 repeat-like"/>
    <property type="match status" value="1"/>
</dbReference>
<organism evidence="2 3">
    <name type="scientific">Letharia lupina</name>
    <dbReference type="NCBI Taxonomy" id="560253"/>
    <lineage>
        <taxon>Eukaryota</taxon>
        <taxon>Fungi</taxon>
        <taxon>Dikarya</taxon>
        <taxon>Ascomycota</taxon>
        <taxon>Pezizomycotina</taxon>
        <taxon>Lecanoromycetes</taxon>
        <taxon>OSLEUM clade</taxon>
        <taxon>Lecanoromycetidae</taxon>
        <taxon>Lecanorales</taxon>
        <taxon>Lecanorineae</taxon>
        <taxon>Parmeliaceae</taxon>
        <taxon>Letharia</taxon>
    </lineage>
</organism>
<dbReference type="PANTHER" id="PTHR10039:SF5">
    <property type="entry name" value="NACHT DOMAIN-CONTAINING PROTEIN"/>
    <property type="match status" value="1"/>
</dbReference>
<comment type="caution">
    <text evidence="2">The sequence shown here is derived from an EMBL/GenBank/DDBJ whole genome shotgun (WGS) entry which is preliminary data.</text>
</comment>
<dbReference type="Proteomes" id="UP000593566">
    <property type="component" value="Unassembled WGS sequence"/>
</dbReference>
<name>A0A8H6CAL7_9LECA</name>
<evidence type="ECO:0000313" key="2">
    <source>
        <dbReference type="EMBL" id="KAF6219656.1"/>
    </source>
</evidence>
<evidence type="ECO:0000259" key="1">
    <source>
        <dbReference type="Pfam" id="PF22939"/>
    </source>
</evidence>
<dbReference type="InterPro" id="IPR015943">
    <property type="entry name" value="WD40/YVTN_repeat-like_dom_sf"/>
</dbReference>
<dbReference type="RefSeq" id="XP_037149091.1">
    <property type="nucleotide sequence ID" value="XM_037295044.1"/>
</dbReference>
<feature type="domain" description="GPI inositol-deacylase winged helix" evidence="1">
    <location>
        <begin position="4"/>
        <end position="54"/>
    </location>
</feature>
<dbReference type="InterPro" id="IPR054471">
    <property type="entry name" value="GPIID_WHD"/>
</dbReference>
<accession>A0A8H6CAL7</accession>
<sequence length="609" mass="68077">MTLLELSQALEAEFPAVLDLRHAIGEVCGQFVVIDGSSHVAMVHQTARDYLLKTPDLEFSITALEAHRQLFTRSLVYLLDPHLKANLGQTAALTASSFLQYATTCWPYHLDLSRLSLPSSTSLLPLLAKFFRGSYVLTWIHALAYFDQLKILVQASEYLHAFASKKRKMHADDVPHKECIEDLELLDSWAADLLKVFAKFVRNLSQEPSAIYKLIPPFCPKESSIALGRLKFSVPNPQDCKALALSFTDNDTAVLLGGDDKTIRKLDLQNSKPGWQLVNHHLLALETPISGINANAPRYVAFSPNRSEVAVAYRGYPLSVWSMSEARPVARCRRVTDWKALTDAWAGVDRVLWHPNPRQGEFFGLYNEGCVFKWSPSEGSSQEVRVRASKFEFSPNGALFITSDITGIIKRFGLQCWEPNVLIQLTEIDERASEKESEAGSTTQTSSASEVWAETADLVTALAANSEQSLYCAGNEPVWQFIAYSEIGGEVGIFQVTKGRSRSTPFQVELVREIKSTDGVHQLLFSPDSKFFLIAGVSSEKIWDVHGGNCLENFGGVRNRTDRWFMNNPKEDPQNDQQFLDFDVSNATIRTWKGGDILRTSGSIARRPY</sequence>